<reference evidence="3 4" key="1">
    <citation type="journal article" date="2018" name="Mol. Biol. Evol.">
        <title>Broad Genomic Sampling Reveals a Smut Pathogenic Ancestry of the Fungal Clade Ustilaginomycotina.</title>
        <authorList>
            <person name="Kijpornyongpan T."/>
            <person name="Mondo S.J."/>
            <person name="Barry K."/>
            <person name="Sandor L."/>
            <person name="Lee J."/>
            <person name="Lipzen A."/>
            <person name="Pangilinan J."/>
            <person name="LaButti K."/>
            <person name="Hainaut M."/>
            <person name="Henrissat B."/>
            <person name="Grigoriev I.V."/>
            <person name="Spatafora J.W."/>
            <person name="Aime M.C."/>
        </authorList>
    </citation>
    <scope>NUCLEOTIDE SEQUENCE [LARGE SCALE GENOMIC DNA]</scope>
    <source>
        <strain evidence="3 4">MCA 4718</strain>
    </source>
</reference>
<gene>
    <name evidence="3" type="ORF">BCV69DRAFT_282819</name>
</gene>
<keyword evidence="2" id="KW-0472">Membrane</keyword>
<dbReference type="InterPro" id="IPR013920">
    <property type="entry name" value="DUF1774_fun"/>
</dbReference>
<feature type="transmembrane region" description="Helical" evidence="2">
    <location>
        <begin position="265"/>
        <end position="285"/>
    </location>
</feature>
<dbReference type="EMBL" id="KZ819327">
    <property type="protein sequence ID" value="PWN20606.1"/>
    <property type="molecule type" value="Genomic_DNA"/>
</dbReference>
<accession>A0A316U5U1</accession>
<dbReference type="RefSeq" id="XP_025347766.1">
    <property type="nucleotide sequence ID" value="XM_025492485.1"/>
</dbReference>
<dbReference type="GeneID" id="37014219"/>
<evidence type="ECO:0000256" key="2">
    <source>
        <dbReference type="SAM" id="Phobius"/>
    </source>
</evidence>
<dbReference type="AlphaFoldDB" id="A0A316U5U1"/>
<feature type="transmembrane region" description="Helical" evidence="2">
    <location>
        <begin position="211"/>
        <end position="229"/>
    </location>
</feature>
<feature type="transmembrane region" description="Helical" evidence="2">
    <location>
        <begin position="134"/>
        <end position="158"/>
    </location>
</feature>
<name>A0A316U5U1_9BASI</name>
<keyword evidence="2" id="KW-1133">Transmembrane helix</keyword>
<proteinExistence type="predicted"/>
<feature type="compositionally biased region" description="Basic and acidic residues" evidence="1">
    <location>
        <begin position="317"/>
        <end position="336"/>
    </location>
</feature>
<dbReference type="PANTHER" id="PTHR37992">
    <property type="entry name" value="EXPRESSED PROTEIN"/>
    <property type="match status" value="1"/>
</dbReference>
<evidence type="ECO:0000313" key="3">
    <source>
        <dbReference type="EMBL" id="PWN20606.1"/>
    </source>
</evidence>
<keyword evidence="4" id="KW-1185">Reference proteome</keyword>
<protein>
    <submittedName>
        <fullName evidence="3">Uncharacterized protein</fullName>
    </submittedName>
</protein>
<evidence type="ECO:0000313" key="4">
    <source>
        <dbReference type="Proteomes" id="UP000245942"/>
    </source>
</evidence>
<sequence>MSDSRSVTSAGGARAPVAATPSYSTASFGRLQIFHPISLLVLVASFAITSFVVDPNLKSVSKVHLTYFNPNDTWLMGYWAVLFILQVGTALSIAIAATDHTRALLANGISMSLPIANFMLAIWAPLFIVNKIPAFIAGEVMLGIATVLLTISVMVTGVKQAYGPTWRRPVEWAMIHLPARMFLAVLLHVDIWQQGLISFGLAPEGPISSKTIWPSFIIIVSVGLATAMWTFATTDLAFGAAGIYLQLAILFSNRVKFDSRPAEVVAAHILAIVLLSVAIVASLAWRRVTSRTEGRIALPVSPHEEAALAQAELEAQAAERRARSRREEASRLREGSEATPSQLERGEGGEEAAPTRKLGSAQ</sequence>
<dbReference type="PANTHER" id="PTHR37992:SF1">
    <property type="entry name" value="DUF1774-DOMAIN-CONTAINING PROTEIN"/>
    <property type="match status" value="1"/>
</dbReference>
<organism evidence="3 4">
    <name type="scientific">Pseudomicrostroma glucosiphilum</name>
    <dbReference type="NCBI Taxonomy" id="1684307"/>
    <lineage>
        <taxon>Eukaryota</taxon>
        <taxon>Fungi</taxon>
        <taxon>Dikarya</taxon>
        <taxon>Basidiomycota</taxon>
        <taxon>Ustilaginomycotina</taxon>
        <taxon>Exobasidiomycetes</taxon>
        <taxon>Microstromatales</taxon>
        <taxon>Microstromatales incertae sedis</taxon>
        <taxon>Pseudomicrostroma</taxon>
    </lineage>
</organism>
<feature type="transmembrane region" description="Helical" evidence="2">
    <location>
        <begin position="33"/>
        <end position="53"/>
    </location>
</feature>
<keyword evidence="2" id="KW-0812">Transmembrane</keyword>
<feature type="transmembrane region" description="Helical" evidence="2">
    <location>
        <begin position="104"/>
        <end position="128"/>
    </location>
</feature>
<evidence type="ECO:0000256" key="1">
    <source>
        <dbReference type="SAM" id="MobiDB-lite"/>
    </source>
</evidence>
<dbReference type="OrthoDB" id="3342455at2759"/>
<feature type="transmembrane region" description="Helical" evidence="2">
    <location>
        <begin position="73"/>
        <end position="97"/>
    </location>
</feature>
<dbReference type="Proteomes" id="UP000245942">
    <property type="component" value="Unassembled WGS sequence"/>
</dbReference>
<dbReference type="STRING" id="1684307.A0A316U5U1"/>
<feature type="region of interest" description="Disordered" evidence="1">
    <location>
        <begin position="315"/>
        <end position="362"/>
    </location>
</feature>